<dbReference type="Proteomes" id="UP000193377">
    <property type="component" value="Unassembled WGS sequence"/>
</dbReference>
<gene>
    <name evidence="3" type="ORF">B0487_2105</name>
    <name evidence="2" type="ORF">NE692_09315</name>
</gene>
<reference evidence="2" key="2">
    <citation type="submission" date="2022-06" db="EMBL/GenBank/DDBJ databases">
        <title>Isolation of gut microbiota from human fecal samples.</title>
        <authorList>
            <person name="Pamer E.G."/>
            <person name="Barat B."/>
            <person name="Waligurski E."/>
            <person name="Medina S."/>
            <person name="Paddock L."/>
            <person name="Mostad J."/>
        </authorList>
    </citation>
    <scope>NUCLEOTIDE SEQUENCE</scope>
    <source>
        <strain evidence="2">SL.1.01</strain>
    </source>
</reference>
<keyword evidence="1" id="KW-1133">Transmembrane helix</keyword>
<reference evidence="3 4" key="1">
    <citation type="journal article" date="2016" name="Sci. Rep.">
        <title>Evaluation of genetic diversity among strains of the human gut commensal Bifidobacterium adolescentis.</title>
        <authorList>
            <person name="Duranti S."/>
            <person name="Milani C."/>
            <person name="Lugli G.A."/>
            <person name="Mancabelli L."/>
            <person name="Turroni F."/>
            <person name="Ferrario C."/>
            <person name="Mangifesta M."/>
            <person name="Viappiani A."/>
            <person name="Sanchez B."/>
            <person name="Margolles A."/>
            <person name="van Sinderen D."/>
            <person name="Ventura M."/>
        </authorList>
    </citation>
    <scope>NUCLEOTIDE SEQUENCE [LARGE SCALE GENOMIC DNA]</scope>
    <source>
        <strain evidence="3 4">487B</strain>
    </source>
</reference>
<accession>A0A1X2YR31</accession>
<dbReference type="Proteomes" id="UP001206013">
    <property type="component" value="Unassembled WGS sequence"/>
</dbReference>
<comment type="caution">
    <text evidence="3">The sequence shown here is derived from an EMBL/GenBank/DDBJ whole genome shotgun (WGS) entry which is preliminary data.</text>
</comment>
<sequence>MSDEEDEGYKGPLHPRLTMDDITEVSGPEEIERKNTFQITKNTEARSKTVFSVIVGALAGLALCLIFAPLLGYMFSSFFVLLGGILAPFFAVGTIRDRTQQTRWKRTLQDMKSRKIEGQVFYPNSTQPENIIDLQEMEIR</sequence>
<proteinExistence type="predicted"/>
<evidence type="ECO:0000256" key="1">
    <source>
        <dbReference type="SAM" id="Phobius"/>
    </source>
</evidence>
<dbReference type="EMBL" id="JANFYM010000012">
    <property type="protein sequence ID" value="MCQ4793648.1"/>
    <property type="molecule type" value="Genomic_DNA"/>
</dbReference>
<evidence type="ECO:0000313" key="4">
    <source>
        <dbReference type="Proteomes" id="UP000193377"/>
    </source>
</evidence>
<protein>
    <submittedName>
        <fullName evidence="3">Uncharacterized protein</fullName>
    </submittedName>
</protein>
<evidence type="ECO:0000313" key="2">
    <source>
        <dbReference type="EMBL" id="MCQ4793648.1"/>
    </source>
</evidence>
<evidence type="ECO:0000313" key="3">
    <source>
        <dbReference type="EMBL" id="OSG84618.1"/>
    </source>
</evidence>
<name>A0A1X2YR31_BIFAD</name>
<feature type="transmembrane region" description="Helical" evidence="1">
    <location>
        <begin position="74"/>
        <end position="95"/>
    </location>
</feature>
<keyword evidence="1" id="KW-0472">Membrane</keyword>
<organism evidence="3 4">
    <name type="scientific">Bifidobacterium adolescentis</name>
    <dbReference type="NCBI Taxonomy" id="1680"/>
    <lineage>
        <taxon>Bacteria</taxon>
        <taxon>Bacillati</taxon>
        <taxon>Actinomycetota</taxon>
        <taxon>Actinomycetes</taxon>
        <taxon>Bifidobacteriales</taxon>
        <taxon>Bifidobacteriaceae</taxon>
        <taxon>Bifidobacterium</taxon>
    </lineage>
</organism>
<dbReference type="EMBL" id="LNKD01000008">
    <property type="protein sequence ID" value="OSG84618.1"/>
    <property type="molecule type" value="Genomic_DNA"/>
</dbReference>
<dbReference type="AlphaFoldDB" id="A0A1X2YR31"/>
<keyword evidence="1" id="KW-0812">Transmembrane</keyword>
<dbReference type="RefSeq" id="WP_236838160.1">
    <property type="nucleotide sequence ID" value="NZ_JAHOIY010000004.1"/>
</dbReference>
<feature type="transmembrane region" description="Helical" evidence="1">
    <location>
        <begin position="49"/>
        <end position="68"/>
    </location>
</feature>